<comment type="caution">
    <text evidence="2">The sequence shown here is derived from an EMBL/GenBank/DDBJ whole genome shotgun (WGS) entry which is preliminary data.</text>
</comment>
<keyword evidence="3" id="KW-1185">Reference proteome</keyword>
<feature type="compositionally biased region" description="Basic and acidic residues" evidence="1">
    <location>
        <begin position="236"/>
        <end position="252"/>
    </location>
</feature>
<name>A0A4S2JTJ8_9HYME</name>
<dbReference type="Proteomes" id="UP000310200">
    <property type="component" value="Unassembled WGS sequence"/>
</dbReference>
<dbReference type="InterPro" id="IPR028043">
    <property type="entry name" value="PAAT-like"/>
</dbReference>
<evidence type="ECO:0000256" key="1">
    <source>
        <dbReference type="SAM" id="MobiDB-lite"/>
    </source>
</evidence>
<organism evidence="2 3">
    <name type="scientific">Temnothorax longispinosus</name>
    <dbReference type="NCBI Taxonomy" id="300112"/>
    <lineage>
        <taxon>Eukaryota</taxon>
        <taxon>Metazoa</taxon>
        <taxon>Ecdysozoa</taxon>
        <taxon>Arthropoda</taxon>
        <taxon>Hexapoda</taxon>
        <taxon>Insecta</taxon>
        <taxon>Pterygota</taxon>
        <taxon>Neoptera</taxon>
        <taxon>Endopterygota</taxon>
        <taxon>Hymenoptera</taxon>
        <taxon>Apocrita</taxon>
        <taxon>Aculeata</taxon>
        <taxon>Formicoidea</taxon>
        <taxon>Formicidae</taxon>
        <taxon>Myrmicinae</taxon>
        <taxon>Temnothorax</taxon>
    </lineage>
</organism>
<accession>A0A4S2JTJ8</accession>
<feature type="region of interest" description="Disordered" evidence="1">
    <location>
        <begin position="236"/>
        <end position="256"/>
    </location>
</feature>
<dbReference type="AlphaFoldDB" id="A0A4S2JTJ8"/>
<dbReference type="EMBL" id="QBLH01003477">
    <property type="protein sequence ID" value="TGZ38069.1"/>
    <property type="molecule type" value="Genomic_DNA"/>
</dbReference>
<sequence>MEIMNAEDMGEPRASLSTKRRDSPPLISCNWQISNNKQFIDAVTTAPLRYAPARINCEDVASVDTCIALQPMDSGTESNAEPCTLNIEVSNCQRIARIAVVSEGNVLEIFKQFGEYETTILAEFIDEYEGSIVFLGETTINPPTTEVSIKFIRTKNKGPPMWVYGIRLFLTESMREAKPSAFDYDVIRTFLSNASNGKTSQGSEIARKVFGFYDREEITRNYGEKLLETHASGSRYDGRINENERSNNDKEFPNCGDDYEQSNVKCKNRAVRRDSETEHLNCEENYKSSGADIKTCIDNNTESMKKTKSGIFNYEDFIQTFLSNAGNGKTSREIDMTRMFGLHDKFDNNEIVNEQFYQKILGTLTSDSDLFTCKNKIAKGDNERDRRSCDEECTNREDDKKSDTDIKIYIDNKFHDMEKRLMEKIDEMEARYIDNKFHDMEKRLMEKTDEMEARVNQKLDAILERLETRLNLQ</sequence>
<protein>
    <submittedName>
        <fullName evidence="2">Uncharacterized protein</fullName>
    </submittedName>
</protein>
<evidence type="ECO:0000313" key="2">
    <source>
        <dbReference type="EMBL" id="TGZ38069.1"/>
    </source>
</evidence>
<feature type="region of interest" description="Disordered" evidence="1">
    <location>
        <begin position="1"/>
        <end position="22"/>
    </location>
</feature>
<dbReference type="Pfam" id="PF14958">
    <property type="entry name" value="PAAT-like"/>
    <property type="match status" value="1"/>
</dbReference>
<reference evidence="2 3" key="1">
    <citation type="journal article" date="2019" name="Philos. Trans. R. Soc. Lond., B, Biol. Sci.">
        <title>Ant behaviour and brain gene expression of defending hosts depend on the ecological success of the intruding social parasite.</title>
        <authorList>
            <person name="Kaur R."/>
            <person name="Stoldt M."/>
            <person name="Jongepier E."/>
            <person name="Feldmeyer B."/>
            <person name="Menzel F."/>
            <person name="Bornberg-Bauer E."/>
            <person name="Foitzik S."/>
        </authorList>
    </citation>
    <scope>NUCLEOTIDE SEQUENCE [LARGE SCALE GENOMIC DNA]</scope>
    <source>
        <tissue evidence="2">Whole body</tissue>
    </source>
</reference>
<proteinExistence type="predicted"/>
<gene>
    <name evidence="2" type="ORF">DBV15_07511</name>
</gene>
<evidence type="ECO:0000313" key="3">
    <source>
        <dbReference type="Proteomes" id="UP000310200"/>
    </source>
</evidence>